<keyword evidence="2" id="KW-1185">Reference proteome</keyword>
<dbReference type="RefSeq" id="WP_265990499.1">
    <property type="nucleotide sequence ID" value="NZ_CP110973.1"/>
</dbReference>
<dbReference type="Proteomes" id="UP001597116">
    <property type="component" value="Unassembled WGS sequence"/>
</dbReference>
<sequence>MRTLEELTFQEIKQMREYALDLAAGYAKDAREQAQAEHQEEATKAVALEEEWIHYAKALDDELQNRIKRTIQKTNPVF</sequence>
<name>A0ABW3Q4A3_9BACT</name>
<organism evidence="1 2">
    <name type="scientific">Larkinella insperata</name>
    <dbReference type="NCBI Taxonomy" id="332158"/>
    <lineage>
        <taxon>Bacteria</taxon>
        <taxon>Pseudomonadati</taxon>
        <taxon>Bacteroidota</taxon>
        <taxon>Cytophagia</taxon>
        <taxon>Cytophagales</taxon>
        <taxon>Spirosomataceae</taxon>
        <taxon>Larkinella</taxon>
    </lineage>
</organism>
<proteinExistence type="predicted"/>
<dbReference type="EMBL" id="JBHTLP010000001">
    <property type="protein sequence ID" value="MFD1139822.1"/>
    <property type="molecule type" value="Genomic_DNA"/>
</dbReference>
<reference evidence="2" key="1">
    <citation type="journal article" date="2019" name="Int. J. Syst. Evol. Microbiol.">
        <title>The Global Catalogue of Microorganisms (GCM) 10K type strain sequencing project: providing services to taxonomists for standard genome sequencing and annotation.</title>
        <authorList>
            <consortium name="The Broad Institute Genomics Platform"/>
            <consortium name="The Broad Institute Genome Sequencing Center for Infectious Disease"/>
            <person name="Wu L."/>
            <person name="Ma J."/>
        </authorList>
    </citation>
    <scope>NUCLEOTIDE SEQUENCE [LARGE SCALE GENOMIC DNA]</scope>
    <source>
        <strain evidence="2">CCUG 55608</strain>
    </source>
</reference>
<evidence type="ECO:0000313" key="2">
    <source>
        <dbReference type="Proteomes" id="UP001597116"/>
    </source>
</evidence>
<gene>
    <name evidence="1" type="ORF">ACFQ4C_01820</name>
</gene>
<accession>A0ABW3Q4A3</accession>
<protein>
    <submittedName>
        <fullName evidence="1">Uncharacterized protein</fullName>
    </submittedName>
</protein>
<evidence type="ECO:0000313" key="1">
    <source>
        <dbReference type="EMBL" id="MFD1139822.1"/>
    </source>
</evidence>
<comment type="caution">
    <text evidence="1">The sequence shown here is derived from an EMBL/GenBank/DDBJ whole genome shotgun (WGS) entry which is preliminary data.</text>
</comment>